<dbReference type="Gene3D" id="3.90.25.10">
    <property type="entry name" value="UDP-galactose 4-epimerase, domain 1"/>
    <property type="match status" value="1"/>
</dbReference>
<evidence type="ECO:0000313" key="4">
    <source>
        <dbReference type="EMBL" id="GEO37865.1"/>
    </source>
</evidence>
<dbReference type="EMBL" id="BJYZ01000007">
    <property type="protein sequence ID" value="GEO37865.1"/>
    <property type="molecule type" value="Genomic_DNA"/>
</dbReference>
<dbReference type="AlphaFoldDB" id="A0A512DN12"/>
<sequence>MTNPSSASLSPRPVAVVTGGAGFIGSHMVDLLLERGYAVRVIDNLVGGREANLAHHAADPNLSFEKIDMRALEPGHPLFKDARYVFHFAGIGDIVPSIERPVDYMSTNVQGTVQVLECARAAGVAKLVYAASSSCYGLAVTPTTEDHPIQPQYPYALSKYQGEQAVLHWHQVYRLPANSIRIFNAYGIRSRTSGAYGAVFGVFLRQKLAGKPFTVVGDGMQSRDFLYASDIAEAFLAAAETERSGRVYNVGAGNPQTVNRLVELLRGDIVYIPKRPGEPDCTWADIGRITSELGWQPRISFEEGVRRVLNDIDYWREAPLWNPDTIAQATRSWFACLGDDRGDDPGDCAVSSASSAG</sequence>
<dbReference type="InterPro" id="IPR036291">
    <property type="entry name" value="NAD(P)-bd_dom_sf"/>
</dbReference>
<evidence type="ECO:0000259" key="3">
    <source>
        <dbReference type="Pfam" id="PF01370"/>
    </source>
</evidence>
<evidence type="ECO:0000256" key="2">
    <source>
        <dbReference type="ARBA" id="ARBA00007637"/>
    </source>
</evidence>
<accession>A0A512DN12</accession>
<feature type="domain" description="NAD-dependent epimerase/dehydratase" evidence="3">
    <location>
        <begin position="16"/>
        <end position="251"/>
    </location>
</feature>
<organism evidence="4 5">
    <name type="scientific">Skermanella aerolata</name>
    <dbReference type="NCBI Taxonomy" id="393310"/>
    <lineage>
        <taxon>Bacteria</taxon>
        <taxon>Pseudomonadati</taxon>
        <taxon>Pseudomonadota</taxon>
        <taxon>Alphaproteobacteria</taxon>
        <taxon>Rhodospirillales</taxon>
        <taxon>Azospirillaceae</taxon>
        <taxon>Skermanella</taxon>
    </lineage>
</organism>
<protein>
    <submittedName>
        <fullName evidence="4">NAD dependent epimerase/dehydratase</fullName>
    </submittedName>
</protein>
<evidence type="ECO:0000313" key="5">
    <source>
        <dbReference type="Proteomes" id="UP000321523"/>
    </source>
</evidence>
<keyword evidence="5" id="KW-1185">Reference proteome</keyword>
<dbReference type="RefSeq" id="WP_044426830.1">
    <property type="nucleotide sequence ID" value="NZ_BJYZ01000007.1"/>
</dbReference>
<evidence type="ECO:0000256" key="1">
    <source>
        <dbReference type="ARBA" id="ARBA00005125"/>
    </source>
</evidence>
<comment type="caution">
    <text evidence="4">The sequence shown here is derived from an EMBL/GenBank/DDBJ whole genome shotgun (WGS) entry which is preliminary data.</text>
</comment>
<dbReference type="OrthoDB" id="9801785at2"/>
<dbReference type="InterPro" id="IPR001509">
    <property type="entry name" value="Epimerase_deHydtase"/>
</dbReference>
<name>A0A512DN12_9PROT</name>
<dbReference type="Gene3D" id="3.40.50.720">
    <property type="entry name" value="NAD(P)-binding Rossmann-like Domain"/>
    <property type="match status" value="1"/>
</dbReference>
<comment type="similarity">
    <text evidence="2">Belongs to the NAD(P)-dependent epimerase/dehydratase family.</text>
</comment>
<dbReference type="PANTHER" id="PTHR43000">
    <property type="entry name" value="DTDP-D-GLUCOSE 4,6-DEHYDRATASE-RELATED"/>
    <property type="match status" value="1"/>
</dbReference>
<dbReference type="SUPFAM" id="SSF51735">
    <property type="entry name" value="NAD(P)-binding Rossmann-fold domains"/>
    <property type="match status" value="1"/>
</dbReference>
<dbReference type="Proteomes" id="UP000321523">
    <property type="component" value="Unassembled WGS sequence"/>
</dbReference>
<reference evidence="4 5" key="1">
    <citation type="submission" date="2019-07" db="EMBL/GenBank/DDBJ databases">
        <title>Whole genome shotgun sequence of Skermanella aerolata NBRC 106429.</title>
        <authorList>
            <person name="Hosoyama A."/>
            <person name="Uohara A."/>
            <person name="Ohji S."/>
            <person name="Ichikawa N."/>
        </authorList>
    </citation>
    <scope>NUCLEOTIDE SEQUENCE [LARGE SCALE GENOMIC DNA]</scope>
    <source>
        <strain evidence="4 5">NBRC 106429</strain>
    </source>
</reference>
<gene>
    <name evidence="4" type="ORF">SAE02_20130</name>
</gene>
<proteinExistence type="inferred from homology"/>
<dbReference type="Pfam" id="PF01370">
    <property type="entry name" value="Epimerase"/>
    <property type="match status" value="1"/>
</dbReference>
<comment type="pathway">
    <text evidence="1">Bacterial outer membrane biogenesis; LPS O-antigen biosynthesis.</text>
</comment>